<evidence type="ECO:0000313" key="3">
    <source>
        <dbReference type="Proteomes" id="UP000501568"/>
    </source>
</evidence>
<keyword evidence="1" id="KW-0808">Transferase</keyword>
<dbReference type="EMBL" id="CP049109">
    <property type="protein sequence ID" value="QIG81757.1"/>
    <property type="molecule type" value="Genomic_DNA"/>
</dbReference>
<dbReference type="Pfam" id="PF02515">
    <property type="entry name" value="CoA_transf_3"/>
    <property type="match status" value="1"/>
</dbReference>
<sequence>MGDRSAGHAGRSTAVSARLGALAALQHRHRTGRGQIVDSSLYEAVLQVMESLVIDYSVSGHVRERTGAILPGIAPSNVYRCRDGDYLIGANQDTVFVRLCSAIGQPDLADDPRFADHASRGRHQRMLDEIIECWTSARSIVEVEAAMIAHAIPAGRVYRAPDMVADPHFQARKSLLDIDHPRLGPIKMQNAFPFLSETPGSVRRLAPATPGVDNWEVLHEVLGLSEADYRRLVANGTV</sequence>
<dbReference type="InterPro" id="IPR003673">
    <property type="entry name" value="CoA-Trfase_fam_III"/>
</dbReference>
<reference evidence="2 3" key="1">
    <citation type="submission" date="2020-02" db="EMBL/GenBank/DDBJ databases">
        <authorList>
            <person name="Zheng R.K."/>
            <person name="Sun C.M."/>
        </authorList>
    </citation>
    <scope>NUCLEOTIDE SEQUENCE [LARGE SCALE GENOMIC DNA]</scope>
    <source>
        <strain evidence="3">zrk23</strain>
    </source>
</reference>
<dbReference type="AlphaFoldDB" id="A0A6G6YAB7"/>
<dbReference type="Gene3D" id="3.30.1540.10">
    <property type="entry name" value="formyl-coa transferase, domain 3"/>
    <property type="match status" value="1"/>
</dbReference>
<protein>
    <recommendedName>
        <fullName evidence="4">CoA transferase</fullName>
    </recommendedName>
</protein>
<evidence type="ECO:0000313" key="2">
    <source>
        <dbReference type="EMBL" id="QIG81757.1"/>
    </source>
</evidence>
<dbReference type="InterPro" id="IPR050483">
    <property type="entry name" value="CoA-transferase_III_domain"/>
</dbReference>
<dbReference type="Gene3D" id="3.40.50.10540">
    <property type="entry name" value="Crotonobetainyl-coa:carnitine coa-transferase, domain 1"/>
    <property type="match status" value="1"/>
</dbReference>
<evidence type="ECO:0000256" key="1">
    <source>
        <dbReference type="ARBA" id="ARBA00022679"/>
    </source>
</evidence>
<name>A0A6G6YAB7_9SPHN</name>
<dbReference type="GO" id="GO:0008410">
    <property type="term" value="F:CoA-transferase activity"/>
    <property type="evidence" value="ECO:0007669"/>
    <property type="project" value="TreeGrafter"/>
</dbReference>
<dbReference type="InterPro" id="IPR023606">
    <property type="entry name" value="CoA-Trfase_III_dom_1_sf"/>
</dbReference>
<dbReference type="KEGG" id="spzr:G5C33_03180"/>
<dbReference type="PANTHER" id="PTHR48207">
    <property type="entry name" value="SUCCINATE--HYDROXYMETHYLGLUTARATE COA-TRANSFERASE"/>
    <property type="match status" value="1"/>
</dbReference>
<dbReference type="SUPFAM" id="SSF89796">
    <property type="entry name" value="CoA-transferase family III (CaiB/BaiF)"/>
    <property type="match status" value="1"/>
</dbReference>
<evidence type="ECO:0008006" key="4">
    <source>
        <dbReference type="Google" id="ProtNLM"/>
    </source>
</evidence>
<keyword evidence="3" id="KW-1185">Reference proteome</keyword>
<organism evidence="2 3">
    <name type="scientific">Stakelama tenebrarum</name>
    <dbReference type="NCBI Taxonomy" id="2711215"/>
    <lineage>
        <taxon>Bacteria</taxon>
        <taxon>Pseudomonadati</taxon>
        <taxon>Pseudomonadota</taxon>
        <taxon>Alphaproteobacteria</taxon>
        <taxon>Sphingomonadales</taxon>
        <taxon>Sphingomonadaceae</taxon>
        <taxon>Stakelama</taxon>
    </lineage>
</organism>
<gene>
    <name evidence="2" type="ORF">G5C33_03180</name>
</gene>
<accession>A0A6G6YAB7</accession>
<dbReference type="PANTHER" id="PTHR48207:SF3">
    <property type="entry name" value="SUCCINATE--HYDROXYMETHYLGLUTARATE COA-TRANSFERASE"/>
    <property type="match status" value="1"/>
</dbReference>
<proteinExistence type="predicted"/>
<dbReference type="Proteomes" id="UP000501568">
    <property type="component" value="Chromosome"/>
</dbReference>
<dbReference type="InterPro" id="IPR044855">
    <property type="entry name" value="CoA-Trfase_III_dom3_sf"/>
</dbReference>